<keyword evidence="3" id="KW-1185">Reference proteome</keyword>
<feature type="signal peptide" evidence="1">
    <location>
        <begin position="1"/>
        <end position="19"/>
    </location>
</feature>
<reference evidence="2" key="1">
    <citation type="submission" date="2023-05" db="EMBL/GenBank/DDBJ databases">
        <title>Nepenthes gracilis genome sequencing.</title>
        <authorList>
            <person name="Fukushima K."/>
        </authorList>
    </citation>
    <scope>NUCLEOTIDE SEQUENCE</scope>
    <source>
        <strain evidence="2">SING2019-196</strain>
    </source>
</reference>
<keyword evidence="1" id="KW-0732">Signal</keyword>
<dbReference type="Proteomes" id="UP001279734">
    <property type="component" value="Unassembled WGS sequence"/>
</dbReference>
<dbReference type="AlphaFoldDB" id="A0AAD3Y4C6"/>
<evidence type="ECO:0000313" key="2">
    <source>
        <dbReference type="EMBL" id="GMH26416.1"/>
    </source>
</evidence>
<organism evidence="2 3">
    <name type="scientific">Nepenthes gracilis</name>
    <name type="common">Slender pitcher plant</name>
    <dbReference type="NCBI Taxonomy" id="150966"/>
    <lineage>
        <taxon>Eukaryota</taxon>
        <taxon>Viridiplantae</taxon>
        <taxon>Streptophyta</taxon>
        <taxon>Embryophyta</taxon>
        <taxon>Tracheophyta</taxon>
        <taxon>Spermatophyta</taxon>
        <taxon>Magnoliopsida</taxon>
        <taxon>eudicotyledons</taxon>
        <taxon>Gunneridae</taxon>
        <taxon>Pentapetalae</taxon>
        <taxon>Caryophyllales</taxon>
        <taxon>Nepenthaceae</taxon>
        <taxon>Nepenthes</taxon>
    </lineage>
</organism>
<gene>
    <name evidence="2" type="ORF">Nepgr_028259</name>
</gene>
<accession>A0AAD3Y4C6</accession>
<protein>
    <recommendedName>
        <fullName evidence="4">NADH dehydrogenase subunit 3</fullName>
    </recommendedName>
</protein>
<dbReference type="EMBL" id="BSYO01000031">
    <property type="protein sequence ID" value="GMH26416.1"/>
    <property type="molecule type" value="Genomic_DNA"/>
</dbReference>
<evidence type="ECO:0000256" key="1">
    <source>
        <dbReference type="SAM" id="SignalP"/>
    </source>
</evidence>
<comment type="caution">
    <text evidence="2">The sequence shown here is derived from an EMBL/GenBank/DDBJ whole genome shotgun (WGS) entry which is preliminary data.</text>
</comment>
<feature type="chain" id="PRO_5042110495" description="NADH dehydrogenase subunit 3" evidence="1">
    <location>
        <begin position="20"/>
        <end position="81"/>
    </location>
</feature>
<evidence type="ECO:0000313" key="3">
    <source>
        <dbReference type="Proteomes" id="UP001279734"/>
    </source>
</evidence>
<proteinExistence type="predicted"/>
<name>A0AAD3Y4C6_NEPGR</name>
<evidence type="ECO:0008006" key="4">
    <source>
        <dbReference type="Google" id="ProtNLM"/>
    </source>
</evidence>
<sequence>MLIGLLYLSIAAMEPLLWGGCGCHFTSSLDKGLGGALRLDDDLAIAFSLFWELAGRFSWAFHELDWIVIFSPVAGYLFFGI</sequence>